<dbReference type="InterPro" id="IPR011042">
    <property type="entry name" value="6-blade_b-propeller_TolB-like"/>
</dbReference>
<evidence type="ECO:0000313" key="1">
    <source>
        <dbReference type="EMBL" id="CAG8234576.1"/>
    </source>
</evidence>
<proteinExistence type="predicted"/>
<organism evidence="1 2">
    <name type="scientific">Penicillium salamii</name>
    <dbReference type="NCBI Taxonomy" id="1612424"/>
    <lineage>
        <taxon>Eukaryota</taxon>
        <taxon>Fungi</taxon>
        <taxon>Dikarya</taxon>
        <taxon>Ascomycota</taxon>
        <taxon>Pezizomycotina</taxon>
        <taxon>Eurotiomycetes</taxon>
        <taxon>Eurotiomycetidae</taxon>
        <taxon>Eurotiales</taxon>
        <taxon>Aspergillaceae</taxon>
        <taxon>Penicillium</taxon>
    </lineage>
</organism>
<dbReference type="InterPro" id="IPR050778">
    <property type="entry name" value="Cueball_EGF_LRP_Nidogen"/>
</dbReference>
<evidence type="ECO:0000313" key="2">
    <source>
        <dbReference type="Proteomes" id="UP001152592"/>
    </source>
</evidence>
<accession>A0A9W4I718</accession>
<dbReference type="SMART" id="SM00135">
    <property type="entry name" value="LY"/>
    <property type="match status" value="5"/>
</dbReference>
<protein>
    <submittedName>
        <fullName evidence="1">Uncharacterized protein</fullName>
    </submittedName>
</protein>
<dbReference type="PANTHER" id="PTHR46513">
    <property type="entry name" value="VITELLOGENIN RECEPTOR-LIKE PROTEIN-RELATED-RELATED"/>
    <property type="match status" value="1"/>
</dbReference>
<dbReference type="SUPFAM" id="SSF63825">
    <property type="entry name" value="YWTD domain"/>
    <property type="match status" value="2"/>
</dbReference>
<comment type="caution">
    <text evidence="1">The sequence shown here is derived from an EMBL/GenBank/DDBJ whole genome shotgun (WGS) entry which is preliminary data.</text>
</comment>
<reference evidence="1" key="1">
    <citation type="submission" date="2021-07" db="EMBL/GenBank/DDBJ databases">
        <authorList>
            <person name="Branca A.L. A."/>
        </authorList>
    </citation>
    <scope>NUCLEOTIDE SEQUENCE</scope>
</reference>
<dbReference type="AlphaFoldDB" id="A0A9W4I718"/>
<dbReference type="Proteomes" id="UP001152592">
    <property type="component" value="Unassembled WGS sequence"/>
</dbReference>
<dbReference type="OrthoDB" id="64915at2759"/>
<dbReference type="EMBL" id="CAJVPD010000014">
    <property type="protein sequence ID" value="CAG8234576.1"/>
    <property type="molecule type" value="Genomic_DNA"/>
</dbReference>
<sequence length="306" mass="34143">MKVTKRLYFLDLGISSYPRRNGRIMSCTPEGTDFRELVTGLQTLPDGIAIDFENNHIYWTNIGESMVHDGSIHQCDLSGKNITTIIPSGVTHTPKQLKISQNKIYWCDREGMRVMRAKLDGSSIETLYCAGRSDEDREDRQRWCVGIAVDEVRGKLYWSQKGPSKGGLGHIMCMDLNQVDKKGSDVPADFSKADVHVVLDHLPEPIGLELDTVSNTLYWTDRDDPPFGNSVNAVNLEAVSKAGHMALRLLVQRLHEGIGLSLDLENGRMFFGDLMGGVYVSRLDGTEKKTLFTDLGDITGLEYVNC</sequence>
<name>A0A9W4I718_9EURO</name>
<gene>
    <name evidence="1" type="ORF">PSALAMII_LOCUS354</name>
</gene>
<dbReference type="Gene3D" id="2.120.10.30">
    <property type="entry name" value="TolB, C-terminal domain"/>
    <property type="match status" value="2"/>
</dbReference>
<dbReference type="InterPro" id="IPR000033">
    <property type="entry name" value="LDLR_classB_rpt"/>
</dbReference>